<dbReference type="Pfam" id="PF00702">
    <property type="entry name" value="Hydrolase"/>
    <property type="match status" value="1"/>
</dbReference>
<dbReference type="Pfam" id="PF00689">
    <property type="entry name" value="Cation_ATPase_C"/>
    <property type="match status" value="1"/>
</dbReference>
<organism evidence="12 13">
    <name type="scientific">Mucor saturninus</name>
    <dbReference type="NCBI Taxonomy" id="64648"/>
    <lineage>
        <taxon>Eukaryota</taxon>
        <taxon>Fungi</taxon>
        <taxon>Fungi incertae sedis</taxon>
        <taxon>Mucoromycota</taxon>
        <taxon>Mucoromycotina</taxon>
        <taxon>Mucoromycetes</taxon>
        <taxon>Mucorales</taxon>
        <taxon>Mucorineae</taxon>
        <taxon>Mucoraceae</taxon>
        <taxon>Mucor</taxon>
    </lineage>
</organism>
<feature type="region of interest" description="Disordered" evidence="9">
    <location>
        <begin position="1"/>
        <end position="24"/>
    </location>
</feature>
<evidence type="ECO:0000256" key="6">
    <source>
        <dbReference type="ARBA" id="ARBA00022967"/>
    </source>
</evidence>
<evidence type="ECO:0000256" key="7">
    <source>
        <dbReference type="ARBA" id="ARBA00022989"/>
    </source>
</evidence>
<feature type="domain" description="Cation-transporting P-type ATPase N-terminal" evidence="11">
    <location>
        <begin position="108"/>
        <end position="181"/>
    </location>
</feature>
<dbReference type="Proteomes" id="UP000603453">
    <property type="component" value="Unassembled WGS sequence"/>
</dbReference>
<dbReference type="PANTHER" id="PTHR43294">
    <property type="entry name" value="SODIUM/POTASSIUM-TRANSPORTING ATPASE SUBUNIT ALPHA"/>
    <property type="match status" value="1"/>
</dbReference>
<dbReference type="GO" id="GO:0006883">
    <property type="term" value="P:intracellular sodium ion homeostasis"/>
    <property type="evidence" value="ECO:0007669"/>
    <property type="project" value="TreeGrafter"/>
</dbReference>
<dbReference type="SUPFAM" id="SSF81653">
    <property type="entry name" value="Calcium ATPase, transduction domain A"/>
    <property type="match status" value="1"/>
</dbReference>
<dbReference type="InterPro" id="IPR018303">
    <property type="entry name" value="ATPase_P-typ_P_site"/>
</dbReference>
<dbReference type="NCBIfam" id="TIGR01494">
    <property type="entry name" value="ATPase_P-type"/>
    <property type="match status" value="2"/>
</dbReference>
<dbReference type="PANTHER" id="PTHR43294:SF21">
    <property type="entry name" value="CATION TRANSPORTING ATPASE"/>
    <property type="match status" value="1"/>
</dbReference>
<evidence type="ECO:0000259" key="11">
    <source>
        <dbReference type="SMART" id="SM00831"/>
    </source>
</evidence>
<dbReference type="InterPro" id="IPR023299">
    <property type="entry name" value="ATPase_P-typ_cyto_dom_N"/>
</dbReference>
<dbReference type="GO" id="GO:1902600">
    <property type="term" value="P:proton transmembrane transport"/>
    <property type="evidence" value="ECO:0007669"/>
    <property type="project" value="TreeGrafter"/>
</dbReference>
<dbReference type="InterPro" id="IPR036412">
    <property type="entry name" value="HAD-like_sf"/>
</dbReference>
<comment type="subcellular location">
    <subcellularLocation>
        <location evidence="1">Cell membrane</location>
        <topology evidence="1">Multi-pass membrane protein</topology>
    </subcellularLocation>
</comment>
<dbReference type="GO" id="GO:0036376">
    <property type="term" value="P:sodium ion export across plasma membrane"/>
    <property type="evidence" value="ECO:0007669"/>
    <property type="project" value="TreeGrafter"/>
</dbReference>
<feature type="transmembrane region" description="Helical" evidence="10">
    <location>
        <begin position="976"/>
        <end position="1003"/>
    </location>
</feature>
<dbReference type="GO" id="GO:0016887">
    <property type="term" value="F:ATP hydrolysis activity"/>
    <property type="evidence" value="ECO:0007669"/>
    <property type="project" value="InterPro"/>
</dbReference>
<keyword evidence="2" id="KW-1003">Cell membrane</keyword>
<dbReference type="GO" id="GO:0005524">
    <property type="term" value="F:ATP binding"/>
    <property type="evidence" value="ECO:0007669"/>
    <property type="project" value="UniProtKB-KW"/>
</dbReference>
<dbReference type="InterPro" id="IPR059000">
    <property type="entry name" value="ATPase_P-type_domA"/>
</dbReference>
<evidence type="ECO:0000256" key="8">
    <source>
        <dbReference type="ARBA" id="ARBA00023136"/>
    </source>
</evidence>
<dbReference type="GO" id="GO:1990573">
    <property type="term" value="P:potassium ion import across plasma membrane"/>
    <property type="evidence" value="ECO:0007669"/>
    <property type="project" value="TreeGrafter"/>
</dbReference>
<feature type="transmembrane region" description="Helical" evidence="10">
    <location>
        <begin position="1081"/>
        <end position="1102"/>
    </location>
</feature>
<dbReference type="InterPro" id="IPR001757">
    <property type="entry name" value="P_typ_ATPase"/>
</dbReference>
<dbReference type="InterPro" id="IPR050510">
    <property type="entry name" value="Cation_transp_ATPase_P-type"/>
</dbReference>
<evidence type="ECO:0000256" key="2">
    <source>
        <dbReference type="ARBA" id="ARBA00022475"/>
    </source>
</evidence>
<feature type="transmembrane region" description="Helical" evidence="10">
    <location>
        <begin position="389"/>
        <end position="418"/>
    </location>
</feature>
<evidence type="ECO:0000256" key="9">
    <source>
        <dbReference type="SAM" id="MobiDB-lite"/>
    </source>
</evidence>
<dbReference type="Gene3D" id="1.20.1110.10">
    <property type="entry name" value="Calcium-transporting ATPase, transmembrane domain"/>
    <property type="match status" value="1"/>
</dbReference>
<dbReference type="Gene3D" id="2.70.150.10">
    <property type="entry name" value="Calcium-transporting ATPase, cytoplasmic transduction domain A"/>
    <property type="match status" value="1"/>
</dbReference>
<evidence type="ECO:0000256" key="5">
    <source>
        <dbReference type="ARBA" id="ARBA00022840"/>
    </source>
</evidence>
<dbReference type="EMBL" id="JAEPRD010000014">
    <property type="protein sequence ID" value="KAG2209799.1"/>
    <property type="molecule type" value="Genomic_DNA"/>
</dbReference>
<dbReference type="InterPro" id="IPR044492">
    <property type="entry name" value="P_typ_ATPase_HD_dom"/>
</dbReference>
<feature type="compositionally biased region" description="Basic and acidic residues" evidence="9">
    <location>
        <begin position="74"/>
        <end position="83"/>
    </location>
</feature>
<comment type="caution">
    <text evidence="12">The sequence shown here is derived from an EMBL/GenBank/DDBJ whole genome shotgun (WGS) entry which is preliminary data.</text>
</comment>
<dbReference type="SFLD" id="SFLDG00002">
    <property type="entry name" value="C1.7:_P-type_atpase_like"/>
    <property type="match status" value="1"/>
</dbReference>
<feature type="transmembrane region" description="Helical" evidence="10">
    <location>
        <begin position="157"/>
        <end position="180"/>
    </location>
</feature>
<dbReference type="SUPFAM" id="SSF56784">
    <property type="entry name" value="HAD-like"/>
    <property type="match status" value="1"/>
</dbReference>
<dbReference type="GO" id="GO:0030007">
    <property type="term" value="P:intracellular potassium ion homeostasis"/>
    <property type="evidence" value="ECO:0007669"/>
    <property type="project" value="TreeGrafter"/>
</dbReference>
<name>A0A8H7VCU9_9FUNG</name>
<evidence type="ECO:0000313" key="12">
    <source>
        <dbReference type="EMBL" id="KAG2209799.1"/>
    </source>
</evidence>
<dbReference type="SMART" id="SM00831">
    <property type="entry name" value="Cation_ATPase_N"/>
    <property type="match status" value="1"/>
</dbReference>
<keyword evidence="6" id="KW-1278">Translocase</keyword>
<dbReference type="SFLD" id="SFLDS00003">
    <property type="entry name" value="Haloacid_Dehalogenase"/>
    <property type="match status" value="1"/>
</dbReference>
<keyword evidence="5" id="KW-0067">ATP-binding</keyword>
<gene>
    <name evidence="12" type="ORF">INT47_001947</name>
</gene>
<dbReference type="SUPFAM" id="SSF81660">
    <property type="entry name" value="Metal cation-transporting ATPase, ATP-binding domain N"/>
    <property type="match status" value="1"/>
</dbReference>
<dbReference type="FunFam" id="3.40.50.1000:FF:000001">
    <property type="entry name" value="Phospholipid-transporting ATPase IC"/>
    <property type="match status" value="1"/>
</dbReference>
<dbReference type="Gene3D" id="3.40.50.1000">
    <property type="entry name" value="HAD superfamily/HAD-like"/>
    <property type="match status" value="1"/>
</dbReference>
<dbReference type="OrthoDB" id="158672at2759"/>
<keyword evidence="13" id="KW-1185">Reference proteome</keyword>
<dbReference type="InterPro" id="IPR008250">
    <property type="entry name" value="ATPase_P-typ_transduc_dom_A_sf"/>
</dbReference>
<evidence type="ECO:0000256" key="10">
    <source>
        <dbReference type="SAM" id="Phobius"/>
    </source>
</evidence>
<evidence type="ECO:0000313" key="13">
    <source>
        <dbReference type="Proteomes" id="UP000603453"/>
    </source>
</evidence>
<evidence type="ECO:0000256" key="4">
    <source>
        <dbReference type="ARBA" id="ARBA00022741"/>
    </source>
</evidence>
<keyword evidence="3 10" id="KW-0812">Transmembrane</keyword>
<feature type="region of interest" description="Disordered" evidence="9">
    <location>
        <begin position="63"/>
        <end position="83"/>
    </location>
</feature>
<dbReference type="PRINTS" id="PR00119">
    <property type="entry name" value="CATATPASE"/>
</dbReference>
<dbReference type="GO" id="GO:0005886">
    <property type="term" value="C:plasma membrane"/>
    <property type="evidence" value="ECO:0007669"/>
    <property type="project" value="UniProtKB-SubCell"/>
</dbReference>
<evidence type="ECO:0000256" key="3">
    <source>
        <dbReference type="ARBA" id="ARBA00022692"/>
    </source>
</evidence>
<keyword evidence="4" id="KW-0547">Nucleotide-binding</keyword>
<keyword evidence="8 10" id="KW-0472">Membrane</keyword>
<dbReference type="PROSITE" id="PS00154">
    <property type="entry name" value="ATPASE_E1_E2"/>
    <property type="match status" value="1"/>
</dbReference>
<protein>
    <recommendedName>
        <fullName evidence="11">Cation-transporting P-type ATPase N-terminal domain-containing protein</fullName>
    </recommendedName>
</protein>
<dbReference type="Pfam" id="PF00690">
    <property type="entry name" value="Cation_ATPase_N"/>
    <property type="match status" value="1"/>
</dbReference>
<dbReference type="InterPro" id="IPR004014">
    <property type="entry name" value="ATPase_P-typ_cation-transptr_N"/>
</dbReference>
<dbReference type="SUPFAM" id="SSF81665">
    <property type="entry name" value="Calcium ATPase, transmembrane domain M"/>
    <property type="match status" value="1"/>
</dbReference>
<dbReference type="Pfam" id="PF00122">
    <property type="entry name" value="E1-E2_ATPase"/>
    <property type="match status" value="1"/>
</dbReference>
<feature type="transmembrane region" description="Helical" evidence="10">
    <location>
        <begin position="1114"/>
        <end position="1130"/>
    </location>
</feature>
<dbReference type="InterPro" id="IPR006068">
    <property type="entry name" value="ATPase_P-typ_cation-transptr_C"/>
</dbReference>
<feature type="transmembrane region" description="Helical" evidence="10">
    <location>
        <begin position="355"/>
        <end position="377"/>
    </location>
</feature>
<dbReference type="InterPro" id="IPR023298">
    <property type="entry name" value="ATPase_P-typ_TM_dom_sf"/>
</dbReference>
<dbReference type="Pfam" id="PF13246">
    <property type="entry name" value="Cation_ATPase"/>
    <property type="match status" value="1"/>
</dbReference>
<feature type="transmembrane region" description="Helical" evidence="10">
    <location>
        <begin position="1037"/>
        <end position="1060"/>
    </location>
</feature>
<keyword evidence="7 10" id="KW-1133">Transmembrane helix</keyword>
<feature type="transmembrane region" description="Helical" evidence="10">
    <location>
        <begin position="192"/>
        <end position="212"/>
    </location>
</feature>
<accession>A0A8H7VCU9</accession>
<sequence length="1151" mass="127325">MNTSSSSHQQDDRPNIIQFSDNQNANILHTRSHKDERRLRRRESTASHAIIAYRTLSITVSESQAKGVNKSKKSKLDKPDIAEGKRLNQTKNLVTRTYTNESDLTSATYHQISLLQVSQQYRTSLEAGLETEQAISRVAEYGRNAISPPPSNWTKKIISYFFGGFCSLLWIASIICWISWKPLGNPNPSPLNLALAVIIMFVILLQAFFNAWQDWSTSRVMNSINNMLPTQTLVLRDGKVVTIDAANLVPGDLVHIKMGNKIPADLRLIQVSDDLKFDRSVLTGESDAIPGTVEATDDNVLETHNVAMMGTHCLNGSAVGVVVSIGDKTLMGRIARLSLADPNTRTTLQVEILRFVIIIAVLSISVGSICLITWAAWLRVDYPDFLSVSAALVAIISVIVAFVPEGMPIAVTLCLTLVANRMQRSNVLCKVLSTVETLGSVNVLCSDKTGTLTENKMFVSDACISAEEFTSDSIRGMFSSPNKTTNDMLPQFRQVQFAAALCNGSSFDSSTSHLEVSQRTVFGDATDSAILRFSESIDPTNYTADTIRADTEKIFEIPFNSKNKWMMSICRPLKNSMAECLSTLSENVDVNNWILFCKGAPDVILNKCTKLLLPNGNEVEFTDKRAEVILNLQTKWASEGKRVLLLTRRVIKPEETPENSIAGTSSFSTWATKMNTGLTIIGMVAIVDPPRPESADTVRVCRNAGIRFYMVTGDFPTTAAAIAREIGIFTTLHPHTINDLDPTALIEYVPKYVPKTFVTTTGKKVTDAESCTSADSNSTLDQKDEKELSGKGCKSLLLSGGDIITLNDSQWEQVCQYEEIVFARTSPDQKLRIIKEFQKRDNIVAMTGDGVNDAPSLKAANVGIAMGGGSDVAIEAADMILLDKFSSIVAAIENGRLVFDNLKKVIVYLLPAGSWSELWPVILNIFLGCPQTLSSFQMIVICVLTDLWPSMALMMEKPEAGLLERPPRRPKNDRLVNAKLLLHAYGFIGLMEMLSSHFLFFLYMGMNGLPPNKIFFSFSNLTAKEGYEGFTSDEITALINTAQSIYFVNLVICQWGNVLSTRTRRLSITQANPLWGPNQNLYLFASMIASLTIAIIVLYVPVFNTYLQTAPVPIKFWFIPFGWAAFIMVMDESRKFLARIYPNSLFGKLAW</sequence>
<dbReference type="GO" id="GO:0005391">
    <property type="term" value="F:P-type sodium:potassium-exchanging transporter activity"/>
    <property type="evidence" value="ECO:0007669"/>
    <property type="project" value="TreeGrafter"/>
</dbReference>
<dbReference type="AlphaFoldDB" id="A0A8H7VCU9"/>
<dbReference type="InterPro" id="IPR023214">
    <property type="entry name" value="HAD_sf"/>
</dbReference>
<dbReference type="SFLD" id="SFLDF00027">
    <property type="entry name" value="p-type_atpase"/>
    <property type="match status" value="1"/>
</dbReference>
<reference evidence="12" key="1">
    <citation type="submission" date="2020-12" db="EMBL/GenBank/DDBJ databases">
        <title>Metabolic potential, ecology and presence of endohyphal bacteria is reflected in genomic diversity of Mucoromycotina.</title>
        <authorList>
            <person name="Muszewska A."/>
            <person name="Okrasinska A."/>
            <person name="Steczkiewicz K."/>
            <person name="Drgas O."/>
            <person name="Orlowska M."/>
            <person name="Perlinska-Lenart U."/>
            <person name="Aleksandrzak-Piekarczyk T."/>
            <person name="Szatraj K."/>
            <person name="Zielenkiewicz U."/>
            <person name="Pilsyk S."/>
            <person name="Malc E."/>
            <person name="Mieczkowski P."/>
            <person name="Kruszewska J.S."/>
            <person name="Biernat P."/>
            <person name="Pawlowska J."/>
        </authorList>
    </citation>
    <scope>NUCLEOTIDE SEQUENCE</scope>
    <source>
        <strain evidence="12">WA0000017839</strain>
    </source>
</reference>
<evidence type="ECO:0000256" key="1">
    <source>
        <dbReference type="ARBA" id="ARBA00004651"/>
    </source>
</evidence>
<dbReference type="Gene3D" id="3.40.1110.10">
    <property type="entry name" value="Calcium-transporting ATPase, cytoplasmic domain N"/>
    <property type="match status" value="1"/>
</dbReference>
<proteinExistence type="predicted"/>
<dbReference type="PRINTS" id="PR00121">
    <property type="entry name" value="NAKATPASE"/>
</dbReference>